<dbReference type="Proteomes" id="UP000178622">
    <property type="component" value="Unassembled WGS sequence"/>
</dbReference>
<feature type="coiled-coil region" evidence="1">
    <location>
        <begin position="272"/>
        <end position="299"/>
    </location>
</feature>
<evidence type="ECO:0000259" key="5">
    <source>
        <dbReference type="Pfam" id="PF18708"/>
    </source>
</evidence>
<protein>
    <recommendedName>
        <fullName evidence="8">Mid-cell-anchored protein Z</fullName>
    </recommendedName>
</protein>
<evidence type="ECO:0000313" key="6">
    <source>
        <dbReference type="EMBL" id="OFI50446.1"/>
    </source>
</evidence>
<keyword evidence="7" id="KW-1185">Reference proteome</keyword>
<feature type="region of interest" description="Disordered" evidence="2">
    <location>
        <begin position="156"/>
        <end position="185"/>
    </location>
</feature>
<feature type="domain" description="MapZ extracellular C-terminal" evidence="5">
    <location>
        <begin position="426"/>
        <end position="504"/>
    </location>
</feature>
<keyword evidence="1" id="KW-0175">Coiled coil</keyword>
<feature type="region of interest" description="Disordered" evidence="2">
    <location>
        <begin position="1"/>
        <end position="59"/>
    </location>
</feature>
<evidence type="ECO:0000256" key="1">
    <source>
        <dbReference type="SAM" id="Coils"/>
    </source>
</evidence>
<evidence type="ECO:0000256" key="3">
    <source>
        <dbReference type="SAM" id="Phobius"/>
    </source>
</evidence>
<organism evidence="6 7">
    <name type="scientific">Floricoccus tropicus</name>
    <dbReference type="NCBI Taxonomy" id="1859473"/>
    <lineage>
        <taxon>Bacteria</taxon>
        <taxon>Bacillati</taxon>
        <taxon>Bacillota</taxon>
        <taxon>Bacilli</taxon>
        <taxon>Lactobacillales</taxon>
        <taxon>Streptococcaceae</taxon>
        <taxon>Floricoccus</taxon>
    </lineage>
</organism>
<dbReference type="InterPro" id="IPR040532">
    <property type="entry name" value="MapZ_C2"/>
</dbReference>
<feature type="region of interest" description="Disordered" evidence="2">
    <location>
        <begin position="354"/>
        <end position="424"/>
    </location>
</feature>
<dbReference type="Pfam" id="PF18041">
    <property type="entry name" value="MapZ_EC1"/>
    <property type="match status" value="1"/>
</dbReference>
<dbReference type="AlphaFoldDB" id="A0A1E8GR04"/>
<evidence type="ECO:0000256" key="2">
    <source>
        <dbReference type="SAM" id="MobiDB-lite"/>
    </source>
</evidence>
<feature type="domain" description="MapZ extracellular" evidence="4">
    <location>
        <begin position="229"/>
        <end position="345"/>
    </location>
</feature>
<dbReference type="OrthoDB" id="2199073at2"/>
<feature type="compositionally biased region" description="Basic and acidic residues" evidence="2">
    <location>
        <begin position="1"/>
        <end position="37"/>
    </location>
</feature>
<dbReference type="STRING" id="1859473.BG261_00760"/>
<reference evidence="7" key="1">
    <citation type="submission" date="2016-09" db="EMBL/GenBank/DDBJ databases">
        <title>Draft genome sequence of a novel species of the family Streptococcaceae isolated from flowers.</title>
        <authorList>
            <person name="Chuah L.-O."/>
            <person name="Yap K.-P."/>
            <person name="Thong K.L."/>
            <person name="Liong M.T."/>
            <person name="Ahmad R."/>
            <person name="Rusul G."/>
        </authorList>
    </citation>
    <scope>NUCLEOTIDE SEQUENCE [LARGE SCALE GENOMIC DNA]</scope>
    <source>
        <strain evidence="7">DF1</strain>
    </source>
</reference>
<name>A0A1E8GR04_9LACT</name>
<keyword evidence="3" id="KW-0812">Transmembrane</keyword>
<proteinExistence type="predicted"/>
<feature type="compositionally biased region" description="Low complexity" evidence="2">
    <location>
        <begin position="387"/>
        <end position="418"/>
    </location>
</feature>
<sequence length="516" mass="57533">MTEKDKITDKEKEELSTESAVAKKEINADNSSDKQVLKDATSNSSLVSETVDENADDESKVHKEKVLDFSKASDLTIEEIKDIAEKQESINKENESVLDAYIRQHRGEIEASKKIRKEDIIEHLKDLEEKNPSTISEDVLDDETKIPGNVVNLIIEKGSDQGKEHNSDTLDDSNDSKDNSRSEESKTKSRKTLIYIFLALLALFSAGGIAVTQANKKAAMEREEQALKVANIKKKENNFETLYDSFYTNDKHTALKNENIDKFNDIKDSLSKTKDSEKYDEYKGQVDNLKKQIESLNVINSKFNKPVIVDGKLIKDAHAKPNVDFIVNKSGLTELDQTIDQAVAMGKKQQAEDIKKAEEAKKKAEQDKKKAEEAKKKADDEKKARDAAAQQAQAQQAQAEQDQASQVVQQSAASNQAQGGTDNLSRVPINQAAIDDTSNAAWLWKDGVLDGIVNTSRQRGYFKGNEYYVTPANIINGNGYYNMYKSDGTYLFSINCKTGYYFGNGSSESPGKNSDF</sequence>
<keyword evidence="3" id="KW-0472">Membrane</keyword>
<dbReference type="Pfam" id="PF18708">
    <property type="entry name" value="MapZ_C2"/>
    <property type="match status" value="1"/>
</dbReference>
<dbReference type="EMBL" id="MKIR01000001">
    <property type="protein sequence ID" value="OFI50446.1"/>
    <property type="molecule type" value="Genomic_DNA"/>
</dbReference>
<accession>A0A1E8GR04</accession>
<feature type="compositionally biased region" description="Basic and acidic residues" evidence="2">
    <location>
        <begin position="157"/>
        <end position="185"/>
    </location>
</feature>
<keyword evidence="3" id="KW-1133">Transmembrane helix</keyword>
<dbReference type="RefSeq" id="WP_070791241.1">
    <property type="nucleotide sequence ID" value="NZ_MKIR01000001.1"/>
</dbReference>
<evidence type="ECO:0000259" key="4">
    <source>
        <dbReference type="Pfam" id="PF18041"/>
    </source>
</evidence>
<evidence type="ECO:0000313" key="7">
    <source>
        <dbReference type="Proteomes" id="UP000178622"/>
    </source>
</evidence>
<gene>
    <name evidence="6" type="ORF">BG261_00760</name>
</gene>
<feature type="compositionally biased region" description="Basic and acidic residues" evidence="2">
    <location>
        <begin position="354"/>
        <end position="386"/>
    </location>
</feature>
<feature type="transmembrane region" description="Helical" evidence="3">
    <location>
        <begin position="192"/>
        <end position="211"/>
    </location>
</feature>
<dbReference type="InterPro" id="IPR041295">
    <property type="entry name" value="MapZ_EC1"/>
</dbReference>
<feature type="compositionally biased region" description="Polar residues" evidence="2">
    <location>
        <begin position="38"/>
        <end position="48"/>
    </location>
</feature>
<evidence type="ECO:0008006" key="8">
    <source>
        <dbReference type="Google" id="ProtNLM"/>
    </source>
</evidence>
<comment type="caution">
    <text evidence="6">The sequence shown here is derived from an EMBL/GenBank/DDBJ whole genome shotgun (WGS) entry which is preliminary data.</text>
</comment>